<evidence type="ECO:0000259" key="1">
    <source>
        <dbReference type="Pfam" id="PF18962"/>
    </source>
</evidence>
<dbReference type="AlphaFoldDB" id="A0A6I6G9Z1"/>
<accession>A0A6I6G9Z1</accession>
<name>A0A6I6G9Z1_9BACT</name>
<dbReference type="Proteomes" id="UP000426027">
    <property type="component" value="Chromosome"/>
</dbReference>
<evidence type="ECO:0000313" key="2">
    <source>
        <dbReference type="EMBL" id="QGW29224.1"/>
    </source>
</evidence>
<dbReference type="InterPro" id="IPR026444">
    <property type="entry name" value="Secre_tail"/>
</dbReference>
<proteinExistence type="predicted"/>
<gene>
    <name evidence="2" type="ORF">GLV81_14900</name>
</gene>
<reference evidence="2 3" key="1">
    <citation type="submission" date="2019-11" db="EMBL/GenBank/DDBJ databases">
        <authorList>
            <person name="Im W.T."/>
        </authorList>
    </citation>
    <scope>NUCLEOTIDE SEQUENCE [LARGE SCALE GENOMIC DNA]</scope>
    <source>
        <strain evidence="2 3">SB-02</strain>
    </source>
</reference>
<organism evidence="2 3">
    <name type="scientific">Phnomibacter ginsenosidimutans</name>
    <dbReference type="NCBI Taxonomy" id="2676868"/>
    <lineage>
        <taxon>Bacteria</taxon>
        <taxon>Pseudomonadati</taxon>
        <taxon>Bacteroidota</taxon>
        <taxon>Chitinophagia</taxon>
        <taxon>Chitinophagales</taxon>
        <taxon>Chitinophagaceae</taxon>
        <taxon>Phnomibacter</taxon>
    </lineage>
</organism>
<dbReference type="EMBL" id="CP046566">
    <property type="protein sequence ID" value="QGW29224.1"/>
    <property type="molecule type" value="Genomic_DNA"/>
</dbReference>
<protein>
    <submittedName>
        <fullName evidence="2">T9SS type A sorting domain-containing protein</fullName>
    </submittedName>
</protein>
<feature type="domain" description="Secretion system C-terminal sorting" evidence="1">
    <location>
        <begin position="11"/>
        <end position="68"/>
    </location>
</feature>
<dbReference type="NCBIfam" id="TIGR04183">
    <property type="entry name" value="Por_Secre_tail"/>
    <property type="match status" value="1"/>
</dbReference>
<dbReference type="KEGG" id="fls:GLV81_14900"/>
<evidence type="ECO:0000313" key="3">
    <source>
        <dbReference type="Proteomes" id="UP000426027"/>
    </source>
</evidence>
<sequence>MFVLNCMLATGQQITYSIADAAGRILMTNKQAVQQGMSQVSVDVSRMPAGILYLQIQTQDGQRTVQKLMKQ</sequence>
<keyword evidence="3" id="KW-1185">Reference proteome</keyword>
<dbReference type="Pfam" id="PF18962">
    <property type="entry name" value="Por_Secre_tail"/>
    <property type="match status" value="1"/>
</dbReference>